<dbReference type="EMBL" id="KQ420261">
    <property type="protein sequence ID" value="KOF80838.1"/>
    <property type="molecule type" value="Genomic_DNA"/>
</dbReference>
<gene>
    <name evidence="2" type="ORF">OCBIM_22027340mg</name>
</gene>
<feature type="chain" id="PRO_5005583230" evidence="1">
    <location>
        <begin position="23"/>
        <end position="57"/>
    </location>
</feature>
<feature type="signal peptide" evidence="1">
    <location>
        <begin position="1"/>
        <end position="22"/>
    </location>
</feature>
<evidence type="ECO:0000256" key="1">
    <source>
        <dbReference type="SAM" id="SignalP"/>
    </source>
</evidence>
<proteinExistence type="predicted"/>
<accession>A0A0L8GV34</accession>
<organism evidence="2">
    <name type="scientific">Octopus bimaculoides</name>
    <name type="common">California two-spotted octopus</name>
    <dbReference type="NCBI Taxonomy" id="37653"/>
    <lineage>
        <taxon>Eukaryota</taxon>
        <taxon>Metazoa</taxon>
        <taxon>Spiralia</taxon>
        <taxon>Lophotrochozoa</taxon>
        <taxon>Mollusca</taxon>
        <taxon>Cephalopoda</taxon>
        <taxon>Coleoidea</taxon>
        <taxon>Octopodiformes</taxon>
        <taxon>Octopoda</taxon>
        <taxon>Incirrata</taxon>
        <taxon>Octopodidae</taxon>
        <taxon>Octopus</taxon>
    </lineage>
</organism>
<dbReference type="AlphaFoldDB" id="A0A0L8GV34"/>
<protein>
    <submittedName>
        <fullName evidence="2">Uncharacterized protein</fullName>
    </submittedName>
</protein>
<evidence type="ECO:0000313" key="2">
    <source>
        <dbReference type="EMBL" id="KOF80838.1"/>
    </source>
</evidence>
<reference evidence="2" key="1">
    <citation type="submission" date="2015-07" db="EMBL/GenBank/DDBJ databases">
        <title>MeaNS - Measles Nucleotide Surveillance Program.</title>
        <authorList>
            <person name="Tran T."/>
            <person name="Druce J."/>
        </authorList>
    </citation>
    <scope>NUCLEOTIDE SEQUENCE</scope>
    <source>
        <strain evidence="2">UCB-OBI-ISO-001</strain>
        <tissue evidence="2">Gonad</tissue>
    </source>
</reference>
<name>A0A0L8GV34_OCTBM</name>
<keyword evidence="1" id="KW-0732">Signal</keyword>
<sequence length="57" mass="6075">MSPLPSIYSFFLLIQGLTSTVSLPCSLSLFHTMSKVAEQHSSGLNSVANITPHGITL</sequence>